<dbReference type="GO" id="GO:0009523">
    <property type="term" value="C:photosystem II"/>
    <property type="evidence" value="ECO:0007669"/>
    <property type="project" value="InterPro"/>
</dbReference>
<feature type="domain" description="PsbP C-terminal" evidence="2">
    <location>
        <begin position="92"/>
        <end position="209"/>
    </location>
</feature>
<dbReference type="GO" id="GO:0005509">
    <property type="term" value="F:calcium ion binding"/>
    <property type="evidence" value="ECO:0007669"/>
    <property type="project" value="InterPro"/>
</dbReference>
<dbReference type="Pfam" id="PF01789">
    <property type="entry name" value="PsbP"/>
    <property type="match status" value="1"/>
</dbReference>
<name>A0A7S0B2U6_9STRA</name>
<dbReference type="Gene3D" id="3.40.1000.10">
    <property type="entry name" value="Mog1/PsbP, alpha/beta/alpha sandwich"/>
    <property type="match status" value="1"/>
</dbReference>
<dbReference type="PANTHER" id="PTHR31407">
    <property type="match status" value="1"/>
</dbReference>
<sequence>MPSEVVESTGLDTYYPVNGFKRFNGSGYTLTIPTEWVADTAVELAKATRRAGALDYGMKRPSSGAPGAGVLPDAAFGPPGKKDARGLTPQGADTNLSIVISQLRKGFSIFQLGSPKDAAEFLIRVSLAPEGSGRVGTLLTASEVRRGGPLYQFEYEVDRGQKGVPLRAISVIGVVDGENLITGTVVAPKADWSDERYAAKIRKIIESFRLK</sequence>
<dbReference type="GO" id="GO:0019898">
    <property type="term" value="C:extrinsic component of membrane"/>
    <property type="evidence" value="ECO:0007669"/>
    <property type="project" value="InterPro"/>
</dbReference>
<protein>
    <recommendedName>
        <fullName evidence="2">PsbP C-terminal domain-containing protein</fullName>
    </recommendedName>
</protein>
<dbReference type="EMBL" id="HBEJ01020046">
    <property type="protein sequence ID" value="CAD8381739.1"/>
    <property type="molecule type" value="Transcribed_RNA"/>
</dbReference>
<organism evidence="3">
    <name type="scientific">Minutocellus polymorphus</name>
    <dbReference type="NCBI Taxonomy" id="265543"/>
    <lineage>
        <taxon>Eukaryota</taxon>
        <taxon>Sar</taxon>
        <taxon>Stramenopiles</taxon>
        <taxon>Ochrophyta</taxon>
        <taxon>Bacillariophyta</taxon>
        <taxon>Mediophyceae</taxon>
        <taxon>Cymatosirophycidae</taxon>
        <taxon>Cymatosirales</taxon>
        <taxon>Cymatosiraceae</taxon>
        <taxon>Minutocellus</taxon>
    </lineage>
</organism>
<evidence type="ECO:0000313" key="3">
    <source>
        <dbReference type="EMBL" id="CAD8381739.1"/>
    </source>
</evidence>
<dbReference type="InterPro" id="IPR002683">
    <property type="entry name" value="PsbP_C"/>
</dbReference>
<gene>
    <name evidence="3" type="ORF">MPOL1434_LOCUS11689</name>
</gene>
<dbReference type="PANTHER" id="PTHR31407:SF16">
    <property type="entry name" value="PSBP DOMAIN-CONTAINING PROTEIN 7, CHLOROPLASTIC"/>
    <property type="match status" value="1"/>
</dbReference>
<accession>A0A7S0B2U6</accession>
<dbReference type="GO" id="GO:0015979">
    <property type="term" value="P:photosynthesis"/>
    <property type="evidence" value="ECO:0007669"/>
    <property type="project" value="InterPro"/>
</dbReference>
<proteinExistence type="predicted"/>
<feature type="region of interest" description="Disordered" evidence="1">
    <location>
        <begin position="63"/>
        <end position="89"/>
    </location>
</feature>
<dbReference type="InterPro" id="IPR016123">
    <property type="entry name" value="Mog1/PsbP_a/b/a-sand"/>
</dbReference>
<evidence type="ECO:0000259" key="2">
    <source>
        <dbReference type="Pfam" id="PF01789"/>
    </source>
</evidence>
<reference evidence="3" key="1">
    <citation type="submission" date="2021-01" db="EMBL/GenBank/DDBJ databases">
        <authorList>
            <person name="Corre E."/>
            <person name="Pelletier E."/>
            <person name="Niang G."/>
            <person name="Scheremetjew M."/>
            <person name="Finn R."/>
            <person name="Kale V."/>
            <person name="Holt S."/>
            <person name="Cochrane G."/>
            <person name="Meng A."/>
            <person name="Brown T."/>
            <person name="Cohen L."/>
        </authorList>
    </citation>
    <scope>NUCLEOTIDE SEQUENCE</scope>
    <source>
        <strain evidence="3">CCMP3303</strain>
    </source>
</reference>
<evidence type="ECO:0000256" key="1">
    <source>
        <dbReference type="SAM" id="MobiDB-lite"/>
    </source>
</evidence>
<dbReference type="AlphaFoldDB" id="A0A7S0B2U6"/>
<dbReference type="SUPFAM" id="SSF55724">
    <property type="entry name" value="Mog1p/PsbP-like"/>
    <property type="match status" value="1"/>
</dbReference>